<dbReference type="SUPFAM" id="SSF57424">
    <property type="entry name" value="LDL receptor-like module"/>
    <property type="match status" value="20"/>
</dbReference>
<feature type="disulfide bond" evidence="13">
    <location>
        <begin position="686"/>
        <end position="701"/>
    </location>
</feature>
<feature type="disulfide bond" evidence="13">
    <location>
        <begin position="1195"/>
        <end position="1210"/>
    </location>
</feature>
<dbReference type="InterPro" id="IPR003599">
    <property type="entry name" value="Ig_sub"/>
</dbReference>
<dbReference type="FunFam" id="4.10.400.10:FF:000034">
    <property type="entry name" value="Low-density lipoprotein receptor-related protein 2"/>
    <property type="match status" value="2"/>
</dbReference>
<keyword evidence="5 16" id="KW-0732">Signal</keyword>
<keyword evidence="8" id="KW-0472">Membrane</keyword>
<dbReference type="Pfam" id="PF00053">
    <property type="entry name" value="EGF_laminin"/>
    <property type="match status" value="5"/>
</dbReference>
<dbReference type="InterPro" id="IPR051221">
    <property type="entry name" value="LDLR-related"/>
</dbReference>
<dbReference type="EMBL" id="GECU01018549">
    <property type="protein sequence ID" value="JAS89157.1"/>
    <property type="molecule type" value="Transcribed_RNA"/>
</dbReference>
<feature type="disulfide bond" evidence="14">
    <location>
        <begin position="2038"/>
        <end position="2050"/>
    </location>
</feature>
<evidence type="ECO:0000259" key="19">
    <source>
        <dbReference type="PROSITE" id="PS50835"/>
    </source>
</evidence>
<dbReference type="InterPro" id="IPR000034">
    <property type="entry name" value="Laminin_IV"/>
</dbReference>
<feature type="disulfide bond" evidence="13">
    <location>
        <begin position="744"/>
        <end position="756"/>
    </location>
</feature>
<evidence type="ECO:0000256" key="9">
    <source>
        <dbReference type="ARBA" id="ARBA00023157"/>
    </source>
</evidence>
<dbReference type="InterPro" id="IPR036179">
    <property type="entry name" value="Ig-like_dom_sf"/>
</dbReference>
<evidence type="ECO:0000259" key="20">
    <source>
        <dbReference type="PROSITE" id="PS51115"/>
    </source>
</evidence>
<dbReference type="SMART" id="SM00409">
    <property type="entry name" value="IG"/>
    <property type="match status" value="3"/>
</dbReference>
<feature type="domain" description="Laminin IV type A" evidence="20">
    <location>
        <begin position="2113"/>
        <end position="2294"/>
    </location>
</feature>
<dbReference type="PRINTS" id="PR00261">
    <property type="entry name" value="LDLRECEPTOR"/>
</dbReference>
<feature type="disulfide bond" evidence="13">
    <location>
        <begin position="834"/>
        <end position="852"/>
    </location>
</feature>
<evidence type="ECO:0000256" key="6">
    <source>
        <dbReference type="ARBA" id="ARBA00022737"/>
    </source>
</evidence>
<dbReference type="InterPro" id="IPR007110">
    <property type="entry name" value="Ig-like_dom"/>
</dbReference>
<dbReference type="SUPFAM" id="SSF57196">
    <property type="entry name" value="EGF/Laminin"/>
    <property type="match status" value="2"/>
</dbReference>
<feature type="domain" description="Ig-like" evidence="19">
    <location>
        <begin position="1262"/>
        <end position="1339"/>
    </location>
</feature>
<evidence type="ECO:0000256" key="15">
    <source>
        <dbReference type="SAM" id="MobiDB-lite"/>
    </source>
</evidence>
<dbReference type="GO" id="GO:0005604">
    <property type="term" value="C:basement membrane"/>
    <property type="evidence" value="ECO:0007669"/>
    <property type="project" value="UniProtKB-ARBA"/>
</dbReference>
<keyword evidence="7" id="KW-1133">Transmembrane helix</keyword>
<dbReference type="Pfam" id="PF00052">
    <property type="entry name" value="Laminin_B"/>
    <property type="match status" value="3"/>
</dbReference>
<dbReference type="PROSITE" id="PS01209">
    <property type="entry name" value="LDLRA_1"/>
    <property type="match status" value="7"/>
</dbReference>
<feature type="disulfide bond" evidence="13">
    <location>
        <begin position="674"/>
        <end position="692"/>
    </location>
</feature>
<feature type="disulfide bond" evidence="13">
    <location>
        <begin position="517"/>
        <end position="532"/>
    </location>
</feature>
<dbReference type="GO" id="GO:0042562">
    <property type="term" value="F:hormone binding"/>
    <property type="evidence" value="ECO:0007669"/>
    <property type="project" value="TreeGrafter"/>
</dbReference>
<dbReference type="GO" id="GO:0030154">
    <property type="term" value="P:cell differentiation"/>
    <property type="evidence" value="ECO:0007669"/>
    <property type="project" value="UniProtKB-ARBA"/>
</dbReference>
<evidence type="ECO:0000256" key="7">
    <source>
        <dbReference type="ARBA" id="ARBA00022989"/>
    </source>
</evidence>
<feature type="disulfide bond" evidence="13">
    <location>
        <begin position="792"/>
        <end position="810"/>
    </location>
</feature>
<feature type="domain" description="Laminin EGF-like" evidence="18">
    <location>
        <begin position="1986"/>
        <end position="2033"/>
    </location>
</feature>
<feature type="disulfide bond" evidence="13">
    <location>
        <begin position="785"/>
        <end position="797"/>
    </location>
</feature>
<feature type="region of interest" description="Disordered" evidence="15">
    <location>
        <begin position="101"/>
        <end position="138"/>
    </location>
</feature>
<dbReference type="Gene3D" id="4.10.400.10">
    <property type="entry name" value="Low-density Lipoprotein Receptor"/>
    <property type="match status" value="20"/>
</dbReference>
<name>A0A1B6IQI8_9HEMI</name>
<feature type="disulfide bond" evidence="14">
    <location>
        <begin position="2017"/>
        <end position="2031"/>
    </location>
</feature>
<feature type="disulfide bond" evidence="13">
    <location>
        <begin position="723"/>
        <end position="738"/>
    </location>
</feature>
<feature type="disulfide bond" evidence="13">
    <location>
        <begin position="711"/>
        <end position="729"/>
    </location>
</feature>
<reference evidence="21" key="1">
    <citation type="submission" date="2015-11" db="EMBL/GenBank/DDBJ databases">
        <title>De novo transcriptome assembly of four potential Pierce s Disease insect vectors from Arizona vineyards.</title>
        <authorList>
            <person name="Tassone E.E."/>
        </authorList>
    </citation>
    <scope>NUCLEOTIDE SEQUENCE</scope>
</reference>
<feature type="disulfide bond" evidence="13">
    <location>
        <begin position="428"/>
        <end position="443"/>
    </location>
</feature>
<feature type="disulfide bond" evidence="13">
    <location>
        <begin position="1137"/>
        <end position="1149"/>
    </location>
</feature>
<dbReference type="FunFam" id="2.10.25.10:FF:000090">
    <property type="entry name" value="laminin subunit alpha"/>
    <property type="match status" value="2"/>
</dbReference>
<evidence type="ECO:0000259" key="18">
    <source>
        <dbReference type="PROSITE" id="PS50027"/>
    </source>
</evidence>
<dbReference type="GO" id="GO:0048731">
    <property type="term" value="P:system development"/>
    <property type="evidence" value="ECO:0007669"/>
    <property type="project" value="UniProtKB-ARBA"/>
</dbReference>
<feature type="domain" description="Laminin IV type A" evidence="20">
    <location>
        <begin position="1393"/>
        <end position="1588"/>
    </location>
</feature>
<accession>A0A1B6IQI8</accession>
<dbReference type="InterPro" id="IPR002049">
    <property type="entry name" value="LE_dom"/>
</dbReference>
<dbReference type="Pfam" id="PF24973">
    <property type="entry name" value="EGF_LMN_ATRN"/>
    <property type="match status" value="1"/>
</dbReference>
<feature type="disulfide bond" evidence="14">
    <location>
        <begin position="1699"/>
        <end position="1716"/>
    </location>
</feature>
<feature type="disulfide bond" evidence="13">
    <location>
        <begin position="885"/>
        <end position="900"/>
    </location>
</feature>
<dbReference type="PROSITE" id="PS50024">
    <property type="entry name" value="SEA"/>
    <property type="match status" value="1"/>
</dbReference>
<feature type="disulfide bond" evidence="13">
    <location>
        <begin position="873"/>
        <end position="891"/>
    </location>
</feature>
<feature type="non-terminal residue" evidence="21">
    <location>
        <position position="2634"/>
    </location>
</feature>
<feature type="compositionally biased region" description="Basic and acidic residues" evidence="15">
    <location>
        <begin position="126"/>
        <end position="137"/>
    </location>
</feature>
<feature type="disulfide bond" evidence="13">
    <location>
        <begin position="557"/>
        <end position="572"/>
    </location>
</feature>
<feature type="disulfide bond" evidence="13">
    <location>
        <begin position="386"/>
        <end position="401"/>
    </location>
</feature>
<dbReference type="PANTHER" id="PTHR22722">
    <property type="entry name" value="LOW-DENSITY LIPOPROTEIN RECEPTOR-RELATED PROTEIN 2-RELATED"/>
    <property type="match status" value="1"/>
</dbReference>
<evidence type="ECO:0000256" key="12">
    <source>
        <dbReference type="ARBA" id="ARBA00023292"/>
    </source>
</evidence>
<feature type="domain" description="Ig-like" evidence="19">
    <location>
        <begin position="2469"/>
        <end position="2559"/>
    </location>
</feature>
<dbReference type="PANTHER" id="PTHR22722:SF14">
    <property type="entry name" value="MEGALIN, ISOFORM A"/>
    <property type="match status" value="1"/>
</dbReference>
<evidence type="ECO:0000256" key="2">
    <source>
        <dbReference type="ARBA" id="ARBA00004613"/>
    </source>
</evidence>
<keyword evidence="12 14" id="KW-0424">Laminin EGF-like domain</keyword>
<gene>
    <name evidence="21" type="ORF">g.51049</name>
</gene>
<dbReference type="SMART" id="SM00281">
    <property type="entry name" value="LamB"/>
    <property type="match status" value="3"/>
</dbReference>
<dbReference type="InterPro" id="IPR000082">
    <property type="entry name" value="SEA_dom"/>
</dbReference>
<feature type="disulfide bond" evidence="13">
    <location>
        <begin position="631"/>
        <end position="649"/>
    </location>
</feature>
<feature type="disulfide bond" evidence="14">
    <location>
        <begin position="1718"/>
        <end position="1727"/>
    </location>
</feature>
<feature type="disulfide bond" evidence="13">
    <location>
        <begin position="763"/>
        <end position="778"/>
    </location>
</feature>
<evidence type="ECO:0000256" key="1">
    <source>
        <dbReference type="ARBA" id="ARBA00004167"/>
    </source>
</evidence>
<feature type="disulfide bond" evidence="13">
    <location>
        <begin position="751"/>
        <end position="769"/>
    </location>
</feature>
<feature type="compositionally biased region" description="Low complexity" evidence="15">
    <location>
        <begin position="101"/>
        <end position="113"/>
    </location>
</feature>
<sequence length="2634" mass="293265">MAARGLVVLGCLAFILLFPTNAEFLNEDLVFEEPASPPRWRRETNTRTVYNQEINSLDSPLLQDSSYSDSESGLWNSAKRVLHRVRRGWFNWLDDSSKESTTTTIDSAAATSSKEFTSEPETSHTSFRETRSTDDFNRTTQQVEYLSSLVTDDDDFDIGGTSGDSSGDLGTDLEIGNFLPGIPSTSSPYQRVYHRVTISVHEPYRDELADRNSDSFKEFSDLFSQAVDNLLENDPRISGTQKSGVINIERNDDIPWMLVVLDISSEGFNKPEEVEHVLRDHVEKYRRIGSYAVSPDHFDFRNFGPREEPVYPEYPERTRECAPGEIQCLTFSGDQCLGMEARCNRTVECQDRSDEEGCPRNLFVKECGEEEFMCDLTRCIPLSQMCDGVYQCIDKLDEENCPDIPKVCTSEQFECRDGSSCIALVQYCDGRYDCRDYSDEFNCSQPNVTRPACTSEQFECRDGSSCIALAQFCDGRYDCRDYSDEFNCSQPNVTRQACTSEQFQCGDGTCITLVQFCDGQNDCADNSDELSCPRPACKPDQFECYDGSGCVSRTQYCDNRPDCKDNSDEYYCPDRQVCTPEQFECRDGSGCVNRTQYCDSIHDCRDHSDEENCIQTNVTTQACDSVRQFECDDQSCLEIGLRCNGRVDCPHDGSDERDCPNTSNETCRVDQFHCKEGGCIDRDLLCNRIYDCRDGSDENNCDTCKTDDFYCNDGRCLPMSVLCNGRNDCRDGEDELRCPNRLTCQPHEFQCRDRSCIDYSLKCNDVPDCADYSDEDDCEGELAPCQSSDFTCKDGSCIPKGKRCDGKPDCPDAFDELDCSDGNPVHCMANEFRCNDGSCIQAAYRCDNVTDCADRSDELNCRRQSCGTDEFTCGDGSCVHRNYVCDGARDCKDGTDERNCPVPCHSDEFSCDTSRCIPNYKKCDRFQDCVDNTDEINCGCTDNEFRCRDGSCIPYQRYCDGRVRDCQDGSDEQDCPPGSEVTQAPPSVDNRVSCPYGQFACQSGDQCVPQSAHCDNNYDCRDYSDENNCAGNPEGLNLKTYPNDQIIKASREVVFQCRDEGPLRASVRWTRGNGLPLPPGSRDIKGRLEMPNIQLEHEGSYVCEAMGFSSATPGSRASVYLKVEPFEQLAIPTRKVCEFNEATCSNGDCIPKNNVCDGRYDCTDGSDEMRCNPHGCEPNEFRCDNKKCVQKTWLCDSDDDCGDGSDEKNCQPSPPGSNCQYNEYQCARQDQCIPKAFHCDMEVDCQDGSDEFGCSKAEIQKPPPSMVVKQPGETFTITCTAVGVPTPEVVWRLNWGHIPPKCQTTSVNGYGTLTCPNIMESDQGAYSCEALNNRGSTFAIPDTILVVKPDAHVCTEGSFNELAKSPEECIPCFCFGKSTSCRSANLFIFQLPPPLDTYTILNVYMPPSGGVEIRKEPSQLPTSVFGRSGFKISLTDNNLKPAYYSTVYPYFALPESYLGSQLTSYGGYIKYTVKSDGSGSPLPQTIPDIILSGNGYTLVYKGPPINPRVENNIAIRFFPGNWYRVHPESRIEYPATRQDLMMTLQQVDHLLIRTQYFSDDLETTITDIIMDSAAIRNYGQGKAAYVEQCDCPLGYSGYSCEKCDKGFMHQPTGQWLGSCVAPEPCPSMYFRDPRDNQCHPCSCPHTDKFGVGCGIDSDMNITCTCPPGFEGRRCEKCSEGYIGNPLLGQPCVRRPVIECDPAGSKSTQRDPRTGTCSCKEYATGRTCNQCKPNTFNLASGNQFGCINCFCMGINTTCTSSDLYRTQVVAAFTRDNQDFKLAEANRLSEPITDIQVNPAAQEIYFQQFNPGTYYWVLPSKFLFNKVTSYGGYLKYTVRYIPVPGGYSYNNAPDVEIVSDNGVRLVYYHSKGTQPEPNRPVTVEVPLLEQYWARIDGAPANREQLLMGLAELSNILIKATYTTNTQEAALLSVSLDTATDDRNTGQNRAVEVELCYCPQGYRGTSCEECDAGYTRMEEGLYLGVCEPCSCNGYSNECDPDTGRCLNCQGNTMGEKCDQCVPGYGGSPGTGVPCTPEGTQCNCDPRGSTSQTCEQGNQCTCKTNVIGQSCSECRKGTFDLSEENIDGCIECYCSGVSSECQSSNYYREAIPMQIIDGSHGFLLTDPHRQFVIQDGFILNPAKNEIGYDFSNNQRQQRLFWSLPPQFTGNKILSYGGNLNFSRSYTALQNYSPSFDTDIILIGSKLSVYWTDDILLSPNVTRTTSIPLRESKWRRLDQTVGQKPASRADLMSVLSNLQAILVRATYPTYALTSFLSDVSLDTAVSQRTGRPVASEVEVCRCPQGHRGSSCESCSAGYYQDFDKSCKKCPCNNNEEYCVLGAQQQVICTCRTPYTGLYCDRTINSIMMRLYPEQVSAAVGQMVRFSCSYNSSEKLMIEFSEQLYPSVAFLMKMEGNSPAQFHYWGGEKNLDTIIQPEHRMVSCYVKNAYGQILGTLSSMIYPDGGSPRPPPSQPTISISITEPTVIVIEAGKDITFRCTGRSLISSNPIGIEWSKENGYLPIDRAIDDKRGLLIIKDAQASDSGNYICTASDGYTFVTERATLTVGGLNISRPVVSVSPRVVDVREGEPVEFRCEATGVPTPNVQWVRDRSSRLPSQSSFASGVFRIPYASLVDEGLYT</sequence>
<evidence type="ECO:0000259" key="17">
    <source>
        <dbReference type="PROSITE" id="PS50024"/>
    </source>
</evidence>
<feature type="disulfide bond" evidence="13">
    <location>
        <begin position="1239"/>
        <end position="1254"/>
    </location>
</feature>
<keyword evidence="11" id="KW-0325">Glycoprotein</keyword>
<evidence type="ECO:0000256" key="14">
    <source>
        <dbReference type="PROSITE-ProRule" id="PRU00460"/>
    </source>
</evidence>
<dbReference type="GO" id="GO:0048513">
    <property type="term" value="P:animal organ development"/>
    <property type="evidence" value="ECO:0007669"/>
    <property type="project" value="UniProtKB-ARBA"/>
</dbReference>
<feature type="disulfide bond" evidence="13">
    <location>
        <begin position="1176"/>
        <end position="1188"/>
    </location>
</feature>
<feature type="disulfide bond" evidence="13">
    <location>
        <begin position="1144"/>
        <end position="1162"/>
    </location>
</feature>
<dbReference type="CDD" id="cd00112">
    <property type="entry name" value="LDLa"/>
    <property type="match status" value="18"/>
</dbReference>
<dbReference type="GO" id="GO:0016324">
    <property type="term" value="C:apical plasma membrane"/>
    <property type="evidence" value="ECO:0007669"/>
    <property type="project" value="TreeGrafter"/>
</dbReference>
<feature type="disulfide bond" evidence="13">
    <location>
        <begin position="473"/>
        <end position="488"/>
    </location>
</feature>
<feature type="signal peptide" evidence="16">
    <location>
        <begin position="1"/>
        <end position="22"/>
    </location>
</feature>
<keyword evidence="4" id="KW-0812">Transmembrane</keyword>
<comment type="caution">
    <text evidence="14">Lacks conserved residue(s) required for the propagation of feature annotation.</text>
</comment>
<feature type="disulfide bond" evidence="13">
    <location>
        <begin position="667"/>
        <end position="679"/>
    </location>
</feature>
<dbReference type="PROSITE" id="PS50835">
    <property type="entry name" value="IG_LIKE"/>
    <property type="match status" value="4"/>
</dbReference>
<protein>
    <recommendedName>
        <fullName evidence="22">Basement membrane-specific heparan sulfate proteoglycan core protein</fullName>
    </recommendedName>
</protein>
<feature type="disulfide bond" evidence="13">
    <location>
        <begin position="846"/>
        <end position="861"/>
    </location>
</feature>
<dbReference type="InterPro" id="IPR003598">
    <property type="entry name" value="Ig_sub2"/>
</dbReference>
<feature type="disulfide bond" evidence="13">
    <location>
        <begin position="505"/>
        <end position="523"/>
    </location>
</feature>
<dbReference type="Gene3D" id="2.10.25.10">
    <property type="entry name" value="Laminin"/>
    <property type="match status" value="3"/>
</dbReference>
<keyword evidence="3" id="KW-0964">Secreted</keyword>
<feature type="disulfide bond" evidence="13">
    <location>
        <begin position="804"/>
        <end position="819"/>
    </location>
</feature>
<feature type="disulfide bond" evidence="13">
    <location>
        <begin position="367"/>
        <end position="379"/>
    </location>
</feature>
<feature type="disulfide bond" evidence="13">
    <location>
        <begin position="1183"/>
        <end position="1201"/>
    </location>
</feature>
<feature type="domain" description="SEA" evidence="17">
    <location>
        <begin position="190"/>
        <end position="305"/>
    </location>
</feature>
<feature type="chain" id="PRO_5008585240" description="Basement membrane-specific heparan sulfate proteoglycan core protein" evidence="16">
    <location>
        <begin position="23"/>
        <end position="2634"/>
    </location>
</feature>
<evidence type="ECO:0000313" key="21">
    <source>
        <dbReference type="EMBL" id="JAS89157.1"/>
    </source>
</evidence>
<dbReference type="FunFam" id="2.10.25.10:FF:000188">
    <property type="entry name" value="Laminin subunit gamma 2"/>
    <property type="match status" value="1"/>
</dbReference>
<dbReference type="Gene3D" id="2.60.40.10">
    <property type="entry name" value="Immunoglobulins"/>
    <property type="match status" value="4"/>
</dbReference>
<feature type="disulfide bond" evidence="13">
    <location>
        <begin position="827"/>
        <end position="839"/>
    </location>
</feature>
<dbReference type="PROSITE" id="PS50027">
    <property type="entry name" value="EGF_LAM_2"/>
    <property type="match status" value="3"/>
</dbReference>
<feature type="domain" description="Laminin EGF-like" evidence="18">
    <location>
        <begin position="2038"/>
        <end position="2087"/>
    </location>
</feature>
<feature type="domain" description="Ig-like" evidence="19">
    <location>
        <begin position="1033"/>
        <end position="1120"/>
    </location>
</feature>
<evidence type="ECO:0000256" key="5">
    <source>
        <dbReference type="ARBA" id="ARBA00022729"/>
    </source>
</evidence>
<dbReference type="Gene3D" id="2.170.300.10">
    <property type="entry name" value="Tie2 ligand-binding domain superfamily"/>
    <property type="match status" value="2"/>
</dbReference>
<feature type="disulfide bond" evidence="13">
    <location>
        <begin position="1156"/>
        <end position="1171"/>
    </location>
</feature>
<dbReference type="InterPro" id="IPR013783">
    <property type="entry name" value="Ig-like_fold"/>
</dbReference>
<feature type="domain" description="Laminin IV type A" evidence="20">
    <location>
        <begin position="1773"/>
        <end position="1952"/>
    </location>
</feature>
<feature type="disulfide bond" evidence="13">
    <location>
        <begin position="704"/>
        <end position="716"/>
    </location>
</feature>
<dbReference type="GO" id="GO:0043235">
    <property type="term" value="C:receptor complex"/>
    <property type="evidence" value="ECO:0007669"/>
    <property type="project" value="TreeGrafter"/>
</dbReference>
<feature type="disulfide bond" evidence="13">
    <location>
        <begin position="911"/>
        <end position="929"/>
    </location>
</feature>
<dbReference type="PROSITE" id="PS50068">
    <property type="entry name" value="LDLRA_2"/>
    <property type="match status" value="20"/>
</dbReference>
<dbReference type="InterPro" id="IPR056863">
    <property type="entry name" value="LMN_ATRN_NET-like_EGF"/>
</dbReference>
<evidence type="ECO:0000256" key="8">
    <source>
        <dbReference type="ARBA" id="ARBA00023136"/>
    </source>
</evidence>
<comment type="subcellular location">
    <subcellularLocation>
        <location evidence="1">Membrane</location>
        <topology evidence="1">Single-pass membrane protein</topology>
    </subcellularLocation>
    <subcellularLocation>
        <location evidence="2">Secreted</location>
    </subcellularLocation>
</comment>
<evidence type="ECO:0000256" key="11">
    <source>
        <dbReference type="ARBA" id="ARBA00023180"/>
    </source>
</evidence>
<feature type="disulfide bond" evidence="13">
    <location>
        <begin position="866"/>
        <end position="878"/>
    </location>
</feature>
<dbReference type="PROSITE" id="PS51115">
    <property type="entry name" value="LAMININ_IVA"/>
    <property type="match status" value="3"/>
</dbReference>
<dbReference type="FunFam" id="4.10.400.10:FF:000065">
    <property type="entry name" value="Transmembrane protease serine 7"/>
    <property type="match status" value="1"/>
</dbReference>
<feature type="disulfide bond" evidence="13">
    <location>
        <begin position="374"/>
        <end position="392"/>
    </location>
</feature>
<keyword evidence="9 14" id="KW-1015">Disulfide bond</keyword>
<feature type="disulfide bond" evidence="14">
    <location>
        <begin position="2058"/>
        <end position="2067"/>
    </location>
</feature>
<feature type="domain" description="Ig-like" evidence="19">
    <location>
        <begin position="2568"/>
        <end position="2634"/>
    </location>
</feature>
<feature type="disulfide bond" evidence="14">
    <location>
        <begin position="2005"/>
        <end position="2014"/>
    </location>
</feature>
<evidence type="ECO:0000256" key="4">
    <source>
        <dbReference type="ARBA" id="ARBA00022692"/>
    </source>
</evidence>
<keyword evidence="10" id="KW-0675">Receptor</keyword>
<feature type="disulfide bond" evidence="13">
    <location>
        <begin position="940"/>
        <end position="952"/>
    </location>
</feature>
<feature type="disulfide bond" evidence="13">
    <location>
        <begin position="343"/>
        <end position="358"/>
    </location>
</feature>
<feature type="disulfide bond" evidence="13">
    <location>
        <begin position="1014"/>
        <end position="1029"/>
    </location>
</feature>
<dbReference type="SMART" id="SM00192">
    <property type="entry name" value="LDLa"/>
    <property type="match status" value="20"/>
</dbReference>
<dbReference type="SUPFAM" id="SSF48726">
    <property type="entry name" value="Immunoglobulin"/>
    <property type="match status" value="4"/>
</dbReference>
<evidence type="ECO:0000256" key="13">
    <source>
        <dbReference type="PROSITE-ProRule" id="PRU00124"/>
    </source>
</evidence>
<feature type="disulfide bond" evidence="13">
    <location>
        <begin position="904"/>
        <end position="916"/>
    </location>
</feature>
<dbReference type="InterPro" id="IPR002172">
    <property type="entry name" value="LDrepeatLR_classA_rpt"/>
</dbReference>
<evidence type="ECO:0000256" key="10">
    <source>
        <dbReference type="ARBA" id="ARBA00023170"/>
    </source>
</evidence>
<dbReference type="SMART" id="SM00181">
    <property type="entry name" value="EGF"/>
    <property type="match status" value="3"/>
</dbReference>
<dbReference type="Pfam" id="PF00057">
    <property type="entry name" value="Ldl_recept_a"/>
    <property type="match status" value="18"/>
</dbReference>
<evidence type="ECO:0008006" key="22">
    <source>
        <dbReference type="Google" id="ProtNLM"/>
    </source>
</evidence>
<dbReference type="GO" id="GO:0006898">
    <property type="term" value="P:receptor-mediated endocytosis"/>
    <property type="evidence" value="ECO:0007669"/>
    <property type="project" value="TreeGrafter"/>
</dbReference>
<dbReference type="SMART" id="SM00408">
    <property type="entry name" value="IGc2"/>
    <property type="match status" value="4"/>
</dbReference>
<dbReference type="SMART" id="SM00180">
    <property type="entry name" value="EGF_Lam"/>
    <property type="match status" value="4"/>
</dbReference>
<evidence type="ECO:0000256" key="3">
    <source>
        <dbReference type="ARBA" id="ARBA00022525"/>
    </source>
</evidence>
<dbReference type="InterPro" id="IPR036055">
    <property type="entry name" value="LDL_receptor-like_sf"/>
</dbReference>
<feature type="disulfide bond" evidence="13">
    <location>
        <begin position="598"/>
        <end position="613"/>
    </location>
</feature>
<feature type="disulfide bond" evidence="13">
    <location>
        <begin position="923"/>
        <end position="938"/>
    </location>
</feature>
<proteinExistence type="predicted"/>
<feature type="domain" description="Laminin EGF-like" evidence="18">
    <location>
        <begin position="1698"/>
        <end position="1747"/>
    </location>
</feature>
<dbReference type="InterPro" id="IPR000742">
    <property type="entry name" value="EGF"/>
</dbReference>
<keyword evidence="6" id="KW-0677">Repeat</keyword>
<evidence type="ECO:0000256" key="16">
    <source>
        <dbReference type="SAM" id="SignalP"/>
    </source>
</evidence>
<dbReference type="InterPro" id="IPR023415">
    <property type="entry name" value="LDLR_class-A_CS"/>
</dbReference>
<dbReference type="CDD" id="cd00055">
    <property type="entry name" value="EGF_Lam"/>
    <property type="match status" value="3"/>
</dbReference>
<dbReference type="Pfam" id="PF13927">
    <property type="entry name" value="Ig_3"/>
    <property type="match status" value="3"/>
</dbReference>
<organism evidence="21">
    <name type="scientific">Homalodisca liturata</name>
    <dbReference type="NCBI Taxonomy" id="320908"/>
    <lineage>
        <taxon>Eukaryota</taxon>
        <taxon>Metazoa</taxon>
        <taxon>Ecdysozoa</taxon>
        <taxon>Arthropoda</taxon>
        <taxon>Hexapoda</taxon>
        <taxon>Insecta</taxon>
        <taxon>Pterygota</taxon>
        <taxon>Neoptera</taxon>
        <taxon>Paraneoptera</taxon>
        <taxon>Hemiptera</taxon>
        <taxon>Auchenorrhyncha</taxon>
        <taxon>Membracoidea</taxon>
        <taxon>Cicadellidae</taxon>
        <taxon>Cicadellinae</taxon>
        <taxon>Proconiini</taxon>
        <taxon>Homalodisca</taxon>
    </lineage>
</organism>
<dbReference type="PROSITE" id="PS01248">
    <property type="entry name" value="EGF_LAM_1"/>
    <property type="match status" value="4"/>
</dbReference>
<dbReference type="GO" id="GO:0005576">
    <property type="term" value="C:extracellular region"/>
    <property type="evidence" value="ECO:0007669"/>
    <property type="project" value="UniProtKB-SubCell"/>
</dbReference>
<feature type="disulfide bond" evidence="13">
    <location>
        <begin position="498"/>
        <end position="510"/>
    </location>
</feature>